<sequence>MEDRLPITLQMKVAELLNDYPEIEDTLLSLSPAFAKLRNPVLRKTVARVTTLQQAAKVGGLNAGYLIQELRRAAGISDTEAVTDKEEGDFGDCPECFEGLPISVIFDARPLIDSGDTPMPKILKSMDDLKSGEVFELLTPFYPAPIIDTLRKKGYSSWSKKVAPDIVNTYFMRK</sequence>
<reference evidence="4" key="1">
    <citation type="submission" date="2017-02" db="EMBL/GenBank/DDBJ databases">
        <authorList>
            <person name="Varghese N."/>
            <person name="Submissions S."/>
        </authorList>
    </citation>
    <scope>NUCLEOTIDE SEQUENCE [LARGE SCALE GENOMIC DNA]</scope>
    <source>
        <strain evidence="4">DSM 24967</strain>
    </source>
</reference>
<organism evidence="3 4">
    <name type="scientific">Parabacteroides chartae</name>
    <dbReference type="NCBI Taxonomy" id="1037355"/>
    <lineage>
        <taxon>Bacteria</taxon>
        <taxon>Pseudomonadati</taxon>
        <taxon>Bacteroidota</taxon>
        <taxon>Bacteroidia</taxon>
        <taxon>Bacteroidales</taxon>
        <taxon>Tannerellaceae</taxon>
        <taxon>Parabacteroides</taxon>
    </lineage>
</organism>
<dbReference type="AlphaFoldDB" id="A0A1T5ES77"/>
<evidence type="ECO:0000259" key="2">
    <source>
        <dbReference type="Pfam" id="PF10006"/>
    </source>
</evidence>
<protein>
    <submittedName>
        <fullName evidence="3">Uncharacterized conserved protein</fullName>
    </submittedName>
</protein>
<evidence type="ECO:0000313" key="4">
    <source>
        <dbReference type="Proteomes" id="UP000190852"/>
    </source>
</evidence>
<dbReference type="RefSeq" id="WP_245832608.1">
    <property type="nucleotide sequence ID" value="NZ_FUYQ01000030.1"/>
</dbReference>
<dbReference type="SUPFAM" id="SSF140683">
    <property type="entry name" value="SP0561-like"/>
    <property type="match status" value="1"/>
</dbReference>
<feature type="domain" description="DUF2249" evidence="2">
    <location>
        <begin position="106"/>
        <end position="159"/>
    </location>
</feature>
<feature type="domain" description="DUF1858" evidence="1">
    <location>
        <begin position="7"/>
        <end position="63"/>
    </location>
</feature>
<dbReference type="Pfam" id="PF10006">
    <property type="entry name" value="DUF2249"/>
    <property type="match status" value="1"/>
</dbReference>
<name>A0A1T5ES77_9BACT</name>
<dbReference type="Pfam" id="PF08984">
    <property type="entry name" value="DUF1858"/>
    <property type="match status" value="1"/>
</dbReference>
<gene>
    <name evidence="3" type="ORF">SAMN05660349_03101</name>
</gene>
<dbReference type="InterPro" id="IPR015077">
    <property type="entry name" value="DUF1858"/>
</dbReference>
<evidence type="ECO:0000313" key="3">
    <source>
        <dbReference type="EMBL" id="SKB86550.1"/>
    </source>
</evidence>
<keyword evidence="4" id="KW-1185">Reference proteome</keyword>
<dbReference type="Gene3D" id="1.10.3910.10">
    <property type="entry name" value="SP0561-like"/>
    <property type="match status" value="1"/>
</dbReference>
<dbReference type="InterPro" id="IPR038062">
    <property type="entry name" value="ScdA-like_N_sf"/>
</dbReference>
<dbReference type="Proteomes" id="UP000190852">
    <property type="component" value="Unassembled WGS sequence"/>
</dbReference>
<proteinExistence type="predicted"/>
<accession>A0A1T5ES77</accession>
<dbReference type="EMBL" id="FUYQ01000030">
    <property type="protein sequence ID" value="SKB86550.1"/>
    <property type="molecule type" value="Genomic_DNA"/>
</dbReference>
<evidence type="ECO:0000259" key="1">
    <source>
        <dbReference type="Pfam" id="PF08984"/>
    </source>
</evidence>
<dbReference type="InterPro" id="IPR018720">
    <property type="entry name" value="DUF2249"/>
</dbReference>